<dbReference type="InterPro" id="IPR002213">
    <property type="entry name" value="UDP_glucos_trans"/>
</dbReference>
<evidence type="ECO:0000313" key="6">
    <source>
        <dbReference type="EMBL" id="VVC33548.1"/>
    </source>
</evidence>
<evidence type="ECO:0000256" key="5">
    <source>
        <dbReference type="SAM" id="SignalP"/>
    </source>
</evidence>
<comment type="similarity">
    <text evidence="1">Belongs to the UDP-glycosyltransferase family.</text>
</comment>
<dbReference type="SUPFAM" id="SSF53756">
    <property type="entry name" value="UDP-Glycosyltransferase/glycogen phosphorylase"/>
    <property type="match status" value="1"/>
</dbReference>
<proteinExistence type="inferred from homology"/>
<dbReference type="AlphaFoldDB" id="A0A5E4MQ06"/>
<dbReference type="OrthoDB" id="5835829at2759"/>
<keyword evidence="7" id="KW-1185">Reference proteome</keyword>
<gene>
    <name evidence="6" type="ORF">CINCED_3A018251</name>
</gene>
<sequence>MSRLTLPRSPPRTMAIAFYVLLVVTRAQWAPTEAANILAVQSFSGKSHWNMMSGVLRALTDRGHNVTVFTPFVDGDRKNYAEVDMSRELKPLISVNIKLIYNVVRNPAVFLSNLINRTRSDCNAIYGHPRMTDILTAASPSDFDAVVTTVMGTECTAYVATVLRVPVIYLVPMPIITFLERTLFGHVPNPATVPHLYSGHGVPKTFADRFVNTALTVYYSCVSWYVERKLALSDPRPYDRIDLVKPSITFTNTHFITEPSRPLPPDVVQIGGIHLVPPKEIPKDVLEFIEDSPYGVIYFSFGSIVSMASLPENLQTAFRETFRKIPQRVLWKYEGEMKDKPRNVMTKKWFPQRDILLHPNVILFINHGGISGVYETVDAGVPVLGFPMFNDQSRNIRVLADAGMAISADLFSVTNDTFLNAVSELVNNESYRNSARVASELFKDRPASPAESVVYWTEYVLRHKGAPHLKSRAIDLPWYQYFLVDVVGTLWLIMLVVAGIAFYGLRIINAYTFARFRGRKPKTE</sequence>
<dbReference type="FunFam" id="3.40.50.2000:FF:000021">
    <property type="entry name" value="UDP-glucuronosyltransferase"/>
    <property type="match status" value="1"/>
</dbReference>
<dbReference type="Proteomes" id="UP000325440">
    <property type="component" value="Unassembled WGS sequence"/>
</dbReference>
<feature type="chain" id="PRO_5023020134" evidence="5">
    <location>
        <begin position="35"/>
        <end position="524"/>
    </location>
</feature>
<dbReference type="CDD" id="cd03784">
    <property type="entry name" value="GT1_Gtf-like"/>
    <property type="match status" value="1"/>
</dbReference>
<evidence type="ECO:0000256" key="1">
    <source>
        <dbReference type="ARBA" id="ARBA00009995"/>
    </source>
</evidence>
<reference evidence="6 7" key="1">
    <citation type="submission" date="2019-08" db="EMBL/GenBank/DDBJ databases">
        <authorList>
            <person name="Alioto T."/>
            <person name="Alioto T."/>
            <person name="Gomez Garrido J."/>
        </authorList>
    </citation>
    <scope>NUCLEOTIDE SEQUENCE [LARGE SCALE GENOMIC DNA]</scope>
</reference>
<dbReference type="Gene3D" id="3.40.50.2000">
    <property type="entry name" value="Glycogen Phosphorylase B"/>
    <property type="match status" value="2"/>
</dbReference>
<dbReference type="PANTHER" id="PTHR48043:SF114">
    <property type="entry name" value="IP04436P-RELATED"/>
    <property type="match status" value="1"/>
</dbReference>
<dbReference type="GO" id="GO:0008194">
    <property type="term" value="F:UDP-glycosyltransferase activity"/>
    <property type="evidence" value="ECO:0007669"/>
    <property type="project" value="InterPro"/>
</dbReference>
<evidence type="ECO:0000256" key="4">
    <source>
        <dbReference type="SAM" id="Phobius"/>
    </source>
</evidence>
<feature type="signal peptide" evidence="5">
    <location>
        <begin position="1"/>
        <end position="34"/>
    </location>
</feature>
<protein>
    <submittedName>
        <fullName evidence="6">UDP-glucuronosyl/UDP-glucosyltransferase</fullName>
    </submittedName>
</protein>
<keyword evidence="4" id="KW-0812">Transmembrane</keyword>
<dbReference type="EMBL" id="CABPRJ010000970">
    <property type="protein sequence ID" value="VVC33548.1"/>
    <property type="molecule type" value="Genomic_DNA"/>
</dbReference>
<dbReference type="Pfam" id="PF00201">
    <property type="entry name" value="UDPGT"/>
    <property type="match status" value="1"/>
</dbReference>
<evidence type="ECO:0000256" key="3">
    <source>
        <dbReference type="ARBA" id="ARBA00022679"/>
    </source>
</evidence>
<dbReference type="InterPro" id="IPR050271">
    <property type="entry name" value="UDP-glycosyltransferase"/>
</dbReference>
<accession>A0A5E4MQ06</accession>
<feature type="transmembrane region" description="Helical" evidence="4">
    <location>
        <begin position="478"/>
        <end position="505"/>
    </location>
</feature>
<name>A0A5E4MQ06_9HEMI</name>
<keyword evidence="5" id="KW-0732">Signal</keyword>
<keyword evidence="2" id="KW-0328">Glycosyltransferase</keyword>
<keyword evidence="4" id="KW-0472">Membrane</keyword>
<evidence type="ECO:0000256" key="2">
    <source>
        <dbReference type="ARBA" id="ARBA00022676"/>
    </source>
</evidence>
<dbReference type="PANTHER" id="PTHR48043">
    <property type="entry name" value="EG:EG0003.4 PROTEIN-RELATED"/>
    <property type="match status" value="1"/>
</dbReference>
<keyword evidence="4" id="KW-1133">Transmembrane helix</keyword>
<evidence type="ECO:0000313" key="7">
    <source>
        <dbReference type="Proteomes" id="UP000325440"/>
    </source>
</evidence>
<keyword evidence="3 6" id="KW-0808">Transferase</keyword>
<organism evidence="6 7">
    <name type="scientific">Cinara cedri</name>
    <dbReference type="NCBI Taxonomy" id="506608"/>
    <lineage>
        <taxon>Eukaryota</taxon>
        <taxon>Metazoa</taxon>
        <taxon>Ecdysozoa</taxon>
        <taxon>Arthropoda</taxon>
        <taxon>Hexapoda</taxon>
        <taxon>Insecta</taxon>
        <taxon>Pterygota</taxon>
        <taxon>Neoptera</taxon>
        <taxon>Paraneoptera</taxon>
        <taxon>Hemiptera</taxon>
        <taxon>Sternorrhyncha</taxon>
        <taxon>Aphidomorpha</taxon>
        <taxon>Aphidoidea</taxon>
        <taxon>Aphididae</taxon>
        <taxon>Lachninae</taxon>
        <taxon>Cinara</taxon>
    </lineage>
</organism>